<dbReference type="GO" id="GO:0046872">
    <property type="term" value="F:metal ion binding"/>
    <property type="evidence" value="ECO:0007669"/>
    <property type="project" value="UniProtKB-KW"/>
</dbReference>
<comment type="caution">
    <text evidence="3">The sequence shown here is derived from an EMBL/GenBank/DDBJ whole genome shotgun (WGS) entry which is preliminary data.</text>
</comment>
<accession>A0A7C1JWN3</accession>
<keyword evidence="1" id="KW-0479">Metal-binding</keyword>
<sequence length="464" mass="50101">MFFHQILRTDIGCAAYIVGSNDAGLAAVVDPRIDMVEEILDVLQREGLQLRYIVETHNHADHVSGHHQLAAATGATIAVSALAGAAYPHLPLRDGDELELGEVVLRAIHTPGHRPEHIVIAVIDRSRGPEPWLVLTGDTLFVGDVARPDLAIDGFEGAAALFDSLHQRLLQLPPGTLVFPGHVAGSLCGRVNNRMTGTTIGFEQRHNRALQIRDRAAFVRFMNENLPERPPNLARIVELNRGAEPPRIGSATPLAPARVRELQQAGAVLLDIRSPAAFAASHVPGAISVALDGGQFQNRVGLVVPPDRPLVLIVEREEEARLAVQMLAVIGYDQVIGYLAGGMPAWERAGYPYQTLALLTVQKLAEWLENEPLLQLVDVRESSEWVEGHIAGARHIPFYRLPNELASLDPTRPVVLVCGAGARSVLAGSLLQAHGFEHVWSVEGGMDAWRGAGYPVTRGAAVAV</sequence>
<feature type="domain" description="Rhodanese" evidence="2">
    <location>
        <begin position="370"/>
        <end position="458"/>
    </location>
</feature>
<evidence type="ECO:0000313" key="3">
    <source>
        <dbReference type="EMBL" id="HEF63990.1"/>
    </source>
</evidence>
<proteinExistence type="predicted"/>
<dbReference type="PANTHER" id="PTHR43084">
    <property type="entry name" value="PERSULFIDE DIOXYGENASE ETHE1"/>
    <property type="match status" value="1"/>
</dbReference>
<dbReference type="GO" id="GO:0004792">
    <property type="term" value="F:thiosulfate-cyanide sulfurtransferase activity"/>
    <property type="evidence" value="ECO:0007669"/>
    <property type="project" value="InterPro"/>
</dbReference>
<dbReference type="InterPro" id="IPR051682">
    <property type="entry name" value="Mito_Persulfide_Diox"/>
</dbReference>
<reference evidence="3" key="1">
    <citation type="journal article" date="2020" name="mSystems">
        <title>Genome- and Community-Level Interaction Insights into Carbon Utilization and Element Cycling Functions of Hydrothermarchaeota in Hydrothermal Sediment.</title>
        <authorList>
            <person name="Zhou Z."/>
            <person name="Liu Y."/>
            <person name="Xu W."/>
            <person name="Pan J."/>
            <person name="Luo Z.H."/>
            <person name="Li M."/>
        </authorList>
    </citation>
    <scope>NUCLEOTIDE SEQUENCE [LARGE SCALE GENOMIC DNA]</scope>
    <source>
        <strain evidence="3">SpSt-222</strain>
    </source>
</reference>
<dbReference type="CDD" id="cd07724">
    <property type="entry name" value="POD-like_MBL-fold"/>
    <property type="match status" value="1"/>
</dbReference>
<dbReference type="InterPro" id="IPR001307">
    <property type="entry name" value="Thiosulphate_STrfase_CS"/>
</dbReference>
<dbReference type="AlphaFoldDB" id="A0A7C1JWN3"/>
<dbReference type="GO" id="GO:0006749">
    <property type="term" value="P:glutathione metabolic process"/>
    <property type="evidence" value="ECO:0007669"/>
    <property type="project" value="InterPro"/>
</dbReference>
<dbReference type="GO" id="GO:0070813">
    <property type="term" value="P:hydrogen sulfide metabolic process"/>
    <property type="evidence" value="ECO:0007669"/>
    <property type="project" value="TreeGrafter"/>
</dbReference>
<dbReference type="CDD" id="cd00158">
    <property type="entry name" value="RHOD"/>
    <property type="match status" value="2"/>
</dbReference>
<dbReference type="SMART" id="SM00849">
    <property type="entry name" value="Lactamase_B"/>
    <property type="match status" value="1"/>
</dbReference>
<gene>
    <name evidence="3" type="ORF">ENP47_00030</name>
</gene>
<keyword evidence="3" id="KW-0378">Hydrolase</keyword>
<dbReference type="PROSITE" id="PS00380">
    <property type="entry name" value="RHODANESE_1"/>
    <property type="match status" value="1"/>
</dbReference>
<evidence type="ECO:0000259" key="2">
    <source>
        <dbReference type="PROSITE" id="PS50206"/>
    </source>
</evidence>
<dbReference type="GO" id="GO:0050313">
    <property type="term" value="F:sulfur dioxygenase activity"/>
    <property type="evidence" value="ECO:0007669"/>
    <property type="project" value="InterPro"/>
</dbReference>
<dbReference type="PROSITE" id="PS50206">
    <property type="entry name" value="RHODANESE_3"/>
    <property type="match status" value="2"/>
</dbReference>
<evidence type="ECO:0000256" key="1">
    <source>
        <dbReference type="ARBA" id="ARBA00022723"/>
    </source>
</evidence>
<dbReference type="EMBL" id="DSJL01000001">
    <property type="protein sequence ID" value="HEF63990.1"/>
    <property type="molecule type" value="Genomic_DNA"/>
</dbReference>
<organism evidence="3">
    <name type="scientific">Thermomicrobium roseum</name>
    <dbReference type="NCBI Taxonomy" id="500"/>
    <lineage>
        <taxon>Bacteria</taxon>
        <taxon>Pseudomonadati</taxon>
        <taxon>Thermomicrobiota</taxon>
        <taxon>Thermomicrobia</taxon>
        <taxon>Thermomicrobiales</taxon>
        <taxon>Thermomicrobiaceae</taxon>
        <taxon>Thermomicrobium</taxon>
    </lineage>
</organism>
<protein>
    <submittedName>
        <fullName evidence="3">MBL fold metallo-hydrolase</fullName>
    </submittedName>
</protein>
<dbReference type="SUPFAM" id="SSF56281">
    <property type="entry name" value="Metallo-hydrolase/oxidoreductase"/>
    <property type="match status" value="1"/>
</dbReference>
<dbReference type="Pfam" id="PF00581">
    <property type="entry name" value="Rhodanese"/>
    <property type="match status" value="2"/>
</dbReference>
<dbReference type="Pfam" id="PF00753">
    <property type="entry name" value="Lactamase_B"/>
    <property type="match status" value="1"/>
</dbReference>
<dbReference type="PANTHER" id="PTHR43084:SF1">
    <property type="entry name" value="PERSULFIDE DIOXYGENASE ETHE1, MITOCHONDRIAL"/>
    <property type="match status" value="1"/>
</dbReference>
<dbReference type="Gene3D" id="3.60.15.10">
    <property type="entry name" value="Ribonuclease Z/Hydroxyacylglutathione hydrolase-like"/>
    <property type="match status" value="1"/>
</dbReference>
<dbReference type="InterPro" id="IPR044528">
    <property type="entry name" value="POD-like_MBL-fold"/>
</dbReference>
<dbReference type="GO" id="GO:0016787">
    <property type="term" value="F:hydrolase activity"/>
    <property type="evidence" value="ECO:0007669"/>
    <property type="project" value="UniProtKB-KW"/>
</dbReference>
<dbReference type="InterPro" id="IPR036866">
    <property type="entry name" value="RibonucZ/Hydroxyglut_hydro"/>
</dbReference>
<dbReference type="SUPFAM" id="SSF52821">
    <property type="entry name" value="Rhodanese/Cell cycle control phosphatase"/>
    <property type="match status" value="2"/>
</dbReference>
<feature type="domain" description="Rhodanese" evidence="2">
    <location>
        <begin position="263"/>
        <end position="355"/>
    </location>
</feature>
<dbReference type="InterPro" id="IPR001763">
    <property type="entry name" value="Rhodanese-like_dom"/>
</dbReference>
<dbReference type="Gene3D" id="3.40.250.10">
    <property type="entry name" value="Rhodanese-like domain"/>
    <property type="match status" value="2"/>
</dbReference>
<dbReference type="SMART" id="SM00450">
    <property type="entry name" value="RHOD"/>
    <property type="match status" value="2"/>
</dbReference>
<dbReference type="InterPro" id="IPR001279">
    <property type="entry name" value="Metallo-B-lactamas"/>
</dbReference>
<dbReference type="InterPro" id="IPR036873">
    <property type="entry name" value="Rhodanese-like_dom_sf"/>
</dbReference>
<name>A0A7C1JWN3_THERO</name>